<feature type="region of interest" description="Disordered" evidence="1">
    <location>
        <begin position="190"/>
        <end position="215"/>
    </location>
</feature>
<accession>A0ABU6JJZ3</accession>
<evidence type="ECO:0000256" key="1">
    <source>
        <dbReference type="SAM" id="MobiDB-lite"/>
    </source>
</evidence>
<name>A0ABU6JJZ3_9BURK</name>
<feature type="non-terminal residue" evidence="2">
    <location>
        <position position="603"/>
    </location>
</feature>
<proteinExistence type="predicted"/>
<feature type="compositionally biased region" description="Polar residues" evidence="1">
    <location>
        <begin position="14"/>
        <end position="32"/>
    </location>
</feature>
<organism evidence="2 3">
    <name type="scientific">Noviherbaspirillum album</name>
    <dbReference type="NCBI Taxonomy" id="3080276"/>
    <lineage>
        <taxon>Bacteria</taxon>
        <taxon>Pseudomonadati</taxon>
        <taxon>Pseudomonadota</taxon>
        <taxon>Betaproteobacteria</taxon>
        <taxon>Burkholderiales</taxon>
        <taxon>Oxalobacteraceae</taxon>
        <taxon>Noviherbaspirillum</taxon>
    </lineage>
</organism>
<protein>
    <submittedName>
        <fullName evidence="2">Uncharacterized protein</fullName>
    </submittedName>
</protein>
<evidence type="ECO:0000313" key="2">
    <source>
        <dbReference type="EMBL" id="MEC4723625.1"/>
    </source>
</evidence>
<dbReference type="RefSeq" id="WP_326510236.1">
    <property type="nucleotide sequence ID" value="NZ_JAWIIV010000064.1"/>
</dbReference>
<sequence length="603" mass="66126">MIPHHIQPSPPSSYTNPAMPSSLPVQPSQASTAIPNDLNHQFTLVIPGIDGQPHGASESIVVPPRRRDGVDSLPDTYIIKALRNIVNNPSVWKVEGRWNGERVLTYTRKDSQQNPRSPVVTLCIDSNQVLQSFEMRSRVSTDANENYVVNFFGPALPHSQATVAAPTATRAQQAPVWLLEAFNNAQTLNKRRITPPRPPTPTRHRSDAGPSMPLTHAAHLSADEPSAADKELMAARMSVQAPQVPRADGLYVEDQPQTSRLYTSQDWTVVNTCASHALNQAFQGNTVGIALQGSHLTEIQQFLNGRGILMDDVDLILNPGEEARAGADLQGLAQRLEYSGTAIVEVGGQEFRQAVTQHFVTLVRHGRDGRVYVLDSMNPQANIHFETARDALQAYLRPHAEGNRHVAVLMPRQGHVLPPALSNPQGAYVPNQGFVPLDDLSEGHLDLVEIMHGNDARGRLYRAIVERSQARRGTGERHWGDSFHNATQSNVYPLDDPQTQGVLYSTPIRPQQYLEMSASATGRTSDQGLATGSNNVMCEAQIGYAQGMSQSRQTAAGLQDPRNALMAHLAHQKNYRHGALATLTFAELNESNWDDETRGLIDA</sequence>
<feature type="region of interest" description="Disordered" evidence="1">
    <location>
        <begin position="1"/>
        <end position="32"/>
    </location>
</feature>
<evidence type="ECO:0000313" key="3">
    <source>
        <dbReference type="Proteomes" id="UP001352263"/>
    </source>
</evidence>
<comment type="caution">
    <text evidence="2">The sequence shown here is derived from an EMBL/GenBank/DDBJ whole genome shotgun (WGS) entry which is preliminary data.</text>
</comment>
<dbReference type="EMBL" id="JAWIIV010000064">
    <property type="protein sequence ID" value="MEC4723625.1"/>
    <property type="molecule type" value="Genomic_DNA"/>
</dbReference>
<dbReference type="Proteomes" id="UP001352263">
    <property type="component" value="Unassembled WGS sequence"/>
</dbReference>
<keyword evidence="3" id="KW-1185">Reference proteome</keyword>
<reference evidence="2 3" key="1">
    <citation type="submission" date="2023-10" db="EMBL/GenBank/DDBJ databases">
        <title>Noviherbaspirillum sp. CPCC 100848 genome assembly.</title>
        <authorList>
            <person name="Li X.Y."/>
            <person name="Fang X.M."/>
        </authorList>
    </citation>
    <scope>NUCLEOTIDE SEQUENCE [LARGE SCALE GENOMIC DNA]</scope>
    <source>
        <strain evidence="2 3">CPCC 100848</strain>
    </source>
</reference>
<gene>
    <name evidence="2" type="ORF">RY831_31315</name>
</gene>